<dbReference type="Pfam" id="PF25719">
    <property type="entry name" value="UL145"/>
    <property type="match status" value="1"/>
</dbReference>
<dbReference type="EMBL" id="FJ483967">
    <property type="protein sequence ID" value="AEV80977.1"/>
    <property type="molecule type" value="Genomic_DNA"/>
</dbReference>
<reference evidence="1" key="1">
    <citation type="submission" date="2011-12" db="EMBL/GenBank/DDBJ databases">
        <title>Comparative genomics of primate cytomegaloviruses.</title>
        <authorList>
            <person name="Davison A.J."/>
            <person name="Holton M."/>
            <person name="Dolan A."/>
            <person name="Dargan D.J."/>
            <person name="Gatherer D."/>
            <person name="Hayward G.S."/>
        </authorList>
    </citation>
    <scope>NUCLEOTIDE SEQUENCE [LARGE SCALE GENOMIC DNA]</scope>
    <source>
        <strain evidence="1">SqSHV</strain>
    </source>
</reference>
<proteinExistence type="predicted"/>
<dbReference type="KEGG" id="vg:11464346"/>
<dbReference type="OrthoDB" id="23015at10239"/>
<keyword evidence="2" id="KW-1185">Reference proteome</keyword>
<evidence type="ECO:0000313" key="2">
    <source>
        <dbReference type="Proteomes" id="UP000097892"/>
    </source>
</evidence>
<accession>G8XT31</accession>
<gene>
    <name evidence="1" type="primary">UL145</name>
</gene>
<organism evidence="1 2">
    <name type="scientific">Saimiriine betaherpesvirus 4</name>
    <dbReference type="NCBI Taxonomy" id="1535247"/>
    <lineage>
        <taxon>Viruses</taxon>
        <taxon>Duplodnaviria</taxon>
        <taxon>Heunggongvirae</taxon>
        <taxon>Peploviricota</taxon>
        <taxon>Herviviricetes</taxon>
        <taxon>Herpesvirales</taxon>
        <taxon>Orthoherpesviridae</taxon>
        <taxon>Betaherpesvirinae</taxon>
        <taxon>Cytomegalovirus</taxon>
        <taxon>Cytomegalovirus saimiriinebeta4</taxon>
    </lineage>
</organism>
<dbReference type="InterPro" id="IPR057760">
    <property type="entry name" value="UL145-like"/>
</dbReference>
<dbReference type="RefSeq" id="YP_004940289.1">
    <property type="nucleotide sequence ID" value="NC_016448.1"/>
</dbReference>
<dbReference type="GeneID" id="11464346"/>
<name>G8XT31_9BETA</name>
<dbReference type="Proteomes" id="UP000097892">
    <property type="component" value="Segment"/>
</dbReference>
<protein>
    <submittedName>
        <fullName evidence="1">Protein UL145</fullName>
    </submittedName>
</protein>
<evidence type="ECO:0000313" key="1">
    <source>
        <dbReference type="EMBL" id="AEV80977.1"/>
    </source>
</evidence>
<sequence>MTTRRRLLPHNTTDLLCKRPRDGPGRWERLIDHVSLIQDSSLSATLVAGSDNCFILLEREGAFAAFHKGLIPEKTRAKLKGSEWIPGAWIVAETFPDDRVYICTFPETSSCSTSSEIHRE</sequence>